<evidence type="ECO:0000313" key="5">
    <source>
        <dbReference type="EMBL" id="EYB83869.1"/>
    </source>
</evidence>
<dbReference type="STRING" id="53326.A0A016S0S6"/>
<dbReference type="PANTHER" id="PTHR24637:SF262">
    <property type="entry name" value="CUTICLE COLLAGEN 34-RELATED"/>
    <property type="match status" value="1"/>
</dbReference>
<dbReference type="EMBL" id="JARK01001663">
    <property type="protein sequence ID" value="EYB83869.1"/>
    <property type="molecule type" value="Genomic_DNA"/>
</dbReference>
<reference evidence="6" key="1">
    <citation type="journal article" date="2015" name="Nat. Genet.">
        <title>The genome and transcriptome of the zoonotic hookworm Ancylostoma ceylanicum identify infection-specific gene families.</title>
        <authorList>
            <person name="Schwarz E.M."/>
            <person name="Hu Y."/>
            <person name="Antoshechkin I."/>
            <person name="Miller M.M."/>
            <person name="Sternberg P.W."/>
            <person name="Aroian R.V."/>
        </authorList>
    </citation>
    <scope>NUCLEOTIDE SEQUENCE</scope>
    <source>
        <strain evidence="6">HY135</strain>
    </source>
</reference>
<evidence type="ECO:0000259" key="4">
    <source>
        <dbReference type="SMART" id="SM01088"/>
    </source>
</evidence>
<evidence type="ECO:0000313" key="6">
    <source>
        <dbReference type="Proteomes" id="UP000024635"/>
    </source>
</evidence>
<comment type="caution">
    <text evidence="5">The sequence shown here is derived from an EMBL/GenBank/DDBJ whole genome shotgun (WGS) entry which is preliminary data.</text>
</comment>
<keyword evidence="3" id="KW-0812">Transmembrane</keyword>
<accession>A0A016S0S6</accession>
<evidence type="ECO:0000256" key="2">
    <source>
        <dbReference type="SAM" id="MobiDB-lite"/>
    </source>
</evidence>
<gene>
    <name evidence="5" type="primary">Acey_s0327.g2588</name>
    <name evidence="5" type="ORF">Y032_0327g2588</name>
</gene>
<dbReference type="SMART" id="SM01088">
    <property type="entry name" value="Col_cuticle_N"/>
    <property type="match status" value="1"/>
</dbReference>
<dbReference type="GO" id="GO:0042302">
    <property type="term" value="F:structural constituent of cuticle"/>
    <property type="evidence" value="ECO:0007669"/>
    <property type="project" value="InterPro"/>
</dbReference>
<keyword evidence="3" id="KW-1133">Transmembrane helix</keyword>
<evidence type="ECO:0000256" key="1">
    <source>
        <dbReference type="ARBA" id="ARBA00022737"/>
    </source>
</evidence>
<dbReference type="OrthoDB" id="5871619at2759"/>
<feature type="transmembrane region" description="Helical" evidence="3">
    <location>
        <begin position="95"/>
        <end position="119"/>
    </location>
</feature>
<sequence length="378" mass="38555">MKNTILGTELPTCFLTATEPESRHSDHIFCASPIFSWSVDEKNPYHRLGIRFPRCENSFCPLSIRAEGHSLLRRSSILQITVLMDLDCRIRAYRFVAYAAVTFSVIAVLSICVSLPMVYNYVHHVKKSMHNDLNICTGTARTLWSEVNNLKATPPRNRTARQAGYEGAGVEGNCDSCCIPGPPGPPGPVGRPGRPGKPGVPGAPGNPGRPPQQPCEPITPPPCKPCPPGPPGPPGPQGPPGDMGGPGAPGRPGPDGPPGEKGPAGPPGPNGKPGESGAPGKPGPNGYKETISPGPPGPPGPVGPPGPPGAPGEPGDAGGPGPQGPKGPPGPAGERGAPGSPGNPGAPGAPGQPGERGICPKYCAIDGGVFFEDGTRRR</sequence>
<feature type="region of interest" description="Disordered" evidence="2">
    <location>
        <begin position="185"/>
        <end position="361"/>
    </location>
</feature>
<dbReference type="AlphaFoldDB" id="A0A016S0S6"/>
<keyword evidence="1" id="KW-0677">Repeat</keyword>
<organism evidence="5 6">
    <name type="scientific">Ancylostoma ceylanicum</name>
    <dbReference type="NCBI Taxonomy" id="53326"/>
    <lineage>
        <taxon>Eukaryota</taxon>
        <taxon>Metazoa</taxon>
        <taxon>Ecdysozoa</taxon>
        <taxon>Nematoda</taxon>
        <taxon>Chromadorea</taxon>
        <taxon>Rhabditida</taxon>
        <taxon>Rhabditina</taxon>
        <taxon>Rhabditomorpha</taxon>
        <taxon>Strongyloidea</taxon>
        <taxon>Ancylostomatidae</taxon>
        <taxon>Ancylostomatinae</taxon>
        <taxon>Ancylostoma</taxon>
    </lineage>
</organism>
<keyword evidence="6" id="KW-1185">Reference proteome</keyword>
<feature type="domain" description="Nematode cuticle collagen N-terminal" evidence="4">
    <location>
        <begin position="95"/>
        <end position="147"/>
    </location>
</feature>
<dbReference type="Pfam" id="PF01484">
    <property type="entry name" value="Col_cuticle_N"/>
    <property type="match status" value="1"/>
</dbReference>
<evidence type="ECO:0000256" key="3">
    <source>
        <dbReference type="SAM" id="Phobius"/>
    </source>
</evidence>
<proteinExistence type="predicted"/>
<name>A0A016S0S6_9BILA</name>
<dbReference type="InterPro" id="IPR002486">
    <property type="entry name" value="Col_cuticle_N"/>
</dbReference>
<feature type="compositionally biased region" description="Pro residues" evidence="2">
    <location>
        <begin position="207"/>
        <end position="239"/>
    </location>
</feature>
<keyword evidence="3" id="KW-0472">Membrane</keyword>
<dbReference type="Proteomes" id="UP000024635">
    <property type="component" value="Unassembled WGS sequence"/>
</dbReference>
<feature type="compositionally biased region" description="Pro residues" evidence="2">
    <location>
        <begin position="293"/>
        <end position="311"/>
    </location>
</feature>
<feature type="compositionally biased region" description="Pro residues" evidence="2">
    <location>
        <begin position="322"/>
        <end position="331"/>
    </location>
</feature>
<protein>
    <recommendedName>
        <fullName evidence="4">Nematode cuticle collagen N-terminal domain-containing protein</fullName>
    </recommendedName>
</protein>
<dbReference type="PANTHER" id="PTHR24637">
    <property type="entry name" value="COLLAGEN"/>
    <property type="match status" value="1"/>
</dbReference>